<comment type="caution">
    <text evidence="10">The sequence shown here is derived from an EMBL/GenBank/DDBJ whole genome shotgun (WGS) entry which is preliminary data.</text>
</comment>
<dbReference type="GO" id="GO:0000139">
    <property type="term" value="C:Golgi membrane"/>
    <property type="evidence" value="ECO:0007669"/>
    <property type="project" value="UniProtKB-SubCell"/>
</dbReference>
<keyword evidence="8 9" id="KW-0472">Membrane</keyword>
<sequence>MSTNHYKKEIDNIVNYAKKNNISEEQVNEIFNECFYLLETKSSSRLQFILKFIKWLTIISFLLITSGFVLYNHPKTHNILLRNVQNLIYPGLRIFRKFAVPVITVYPSLTEWYDEWCLLENPYFEVSDMDCWPCNSVNSVQDLTGYNVTSTFNTGIPFTRIEKTETVDIKELYKTYVKYQDVFRKDAALVSSNKLNYRTMDDVMQSRLDLYPFSNGSTHIEWRIIRMEPGRKLRELFPKLPGIPDWWNPSMEKYIFIDEPKSDSYSLPNPECANVIIQCTSGERLIELNPSPECTRNCQKLKVLLTSHQSLWYNWWYWRPISTPSNTTAITVMYLTSFC</sequence>
<evidence type="ECO:0000256" key="5">
    <source>
        <dbReference type="ARBA" id="ARBA00022968"/>
    </source>
</evidence>
<evidence type="ECO:0000313" key="10">
    <source>
        <dbReference type="EMBL" id="OXU24056.1"/>
    </source>
</evidence>
<name>A0A232EZW6_9HYME</name>
<evidence type="ECO:0000256" key="7">
    <source>
        <dbReference type="ARBA" id="ARBA00023034"/>
    </source>
</evidence>
<dbReference type="EMBL" id="NNAY01001413">
    <property type="protein sequence ID" value="OXU24056.1"/>
    <property type="molecule type" value="Genomic_DNA"/>
</dbReference>
<evidence type="ECO:0000256" key="4">
    <source>
        <dbReference type="ARBA" id="ARBA00022692"/>
    </source>
</evidence>
<evidence type="ECO:0000256" key="3">
    <source>
        <dbReference type="ARBA" id="ARBA00022490"/>
    </source>
</evidence>
<keyword evidence="7" id="KW-0333">Golgi apparatus</keyword>
<feature type="transmembrane region" description="Helical" evidence="9">
    <location>
        <begin position="52"/>
        <end position="71"/>
    </location>
</feature>
<dbReference type="AlphaFoldDB" id="A0A232EZW6"/>
<keyword evidence="11" id="KW-1185">Reference proteome</keyword>
<evidence type="ECO:0000313" key="11">
    <source>
        <dbReference type="Proteomes" id="UP000215335"/>
    </source>
</evidence>
<dbReference type="Proteomes" id="UP000215335">
    <property type="component" value="Unassembled WGS sequence"/>
</dbReference>
<evidence type="ECO:0000256" key="6">
    <source>
        <dbReference type="ARBA" id="ARBA00022989"/>
    </source>
</evidence>
<evidence type="ECO:0000256" key="2">
    <source>
        <dbReference type="ARBA" id="ARBA00004496"/>
    </source>
</evidence>
<comment type="subcellular location">
    <subcellularLocation>
        <location evidence="2">Cytoplasm</location>
    </subcellularLocation>
    <subcellularLocation>
        <location evidence="1">Golgi apparatus membrane</location>
        <topology evidence="1">Single-pass type II membrane protein</topology>
    </subcellularLocation>
</comment>
<proteinExistence type="predicted"/>
<dbReference type="PANTHER" id="PTHR35259">
    <property type="entry name" value="BOMBESIN RECEPTOR-ACTIVATED PROTEIN C6ORF89"/>
    <property type="match status" value="1"/>
</dbReference>
<dbReference type="OrthoDB" id="10036464at2759"/>
<protein>
    <submittedName>
        <fullName evidence="10">Uncharacterized protein</fullName>
    </submittedName>
</protein>
<evidence type="ECO:0000256" key="8">
    <source>
        <dbReference type="ARBA" id="ARBA00023136"/>
    </source>
</evidence>
<accession>A0A232EZW6</accession>
<keyword evidence="3" id="KW-0963">Cytoplasm</keyword>
<gene>
    <name evidence="10" type="ORF">TSAR_010564</name>
</gene>
<dbReference type="InterPro" id="IPR038757">
    <property type="entry name" value="BRAP"/>
</dbReference>
<evidence type="ECO:0000256" key="9">
    <source>
        <dbReference type="SAM" id="Phobius"/>
    </source>
</evidence>
<keyword evidence="6 9" id="KW-1133">Transmembrane helix</keyword>
<dbReference type="PANTHER" id="PTHR35259:SF1">
    <property type="entry name" value="BOMBESIN RECEPTOR-ACTIVATED PROTEIN C6ORF89"/>
    <property type="match status" value="1"/>
</dbReference>
<reference evidence="10 11" key="1">
    <citation type="journal article" date="2017" name="Curr. Biol.">
        <title>The Evolution of Venom by Co-option of Single-Copy Genes.</title>
        <authorList>
            <person name="Martinson E.O."/>
            <person name="Mrinalini"/>
            <person name="Kelkar Y.D."/>
            <person name="Chang C.H."/>
            <person name="Werren J.H."/>
        </authorList>
    </citation>
    <scope>NUCLEOTIDE SEQUENCE [LARGE SCALE GENOMIC DNA]</scope>
    <source>
        <strain evidence="10 11">Alberta</strain>
        <tissue evidence="10">Whole body</tissue>
    </source>
</reference>
<keyword evidence="4 9" id="KW-0812">Transmembrane</keyword>
<keyword evidence="5" id="KW-0735">Signal-anchor</keyword>
<evidence type="ECO:0000256" key="1">
    <source>
        <dbReference type="ARBA" id="ARBA00004323"/>
    </source>
</evidence>
<organism evidence="10 11">
    <name type="scientific">Trichomalopsis sarcophagae</name>
    <dbReference type="NCBI Taxonomy" id="543379"/>
    <lineage>
        <taxon>Eukaryota</taxon>
        <taxon>Metazoa</taxon>
        <taxon>Ecdysozoa</taxon>
        <taxon>Arthropoda</taxon>
        <taxon>Hexapoda</taxon>
        <taxon>Insecta</taxon>
        <taxon>Pterygota</taxon>
        <taxon>Neoptera</taxon>
        <taxon>Endopterygota</taxon>
        <taxon>Hymenoptera</taxon>
        <taxon>Apocrita</taxon>
        <taxon>Proctotrupomorpha</taxon>
        <taxon>Chalcidoidea</taxon>
        <taxon>Pteromalidae</taxon>
        <taxon>Pteromalinae</taxon>
        <taxon>Trichomalopsis</taxon>
    </lineage>
</organism>